<protein>
    <submittedName>
        <fullName evidence="2">Uncharacterized protein</fullName>
    </submittedName>
</protein>
<accession>A0A8S2VL81</accession>
<sequence>RFGSCAKDMIDMRHKWFLRSAEPVQQYEFINKEHYIAFQQAINSLLDNTSNDTPTLP</sequence>
<organism evidence="2 4">
    <name type="scientific">Rotaria magnacalcarata</name>
    <dbReference type="NCBI Taxonomy" id="392030"/>
    <lineage>
        <taxon>Eukaryota</taxon>
        <taxon>Metazoa</taxon>
        <taxon>Spiralia</taxon>
        <taxon>Gnathifera</taxon>
        <taxon>Rotifera</taxon>
        <taxon>Eurotatoria</taxon>
        <taxon>Bdelloidea</taxon>
        <taxon>Philodinida</taxon>
        <taxon>Philodinidae</taxon>
        <taxon>Rotaria</taxon>
    </lineage>
</organism>
<feature type="non-terminal residue" evidence="2">
    <location>
        <position position="57"/>
    </location>
</feature>
<dbReference type="EMBL" id="CAJOBJ010060559">
    <property type="protein sequence ID" value="CAF4415864.1"/>
    <property type="molecule type" value="Genomic_DNA"/>
</dbReference>
<dbReference type="Proteomes" id="UP000681720">
    <property type="component" value="Unassembled WGS sequence"/>
</dbReference>
<evidence type="ECO:0000313" key="1">
    <source>
        <dbReference type="EMBL" id="CAF4293016.1"/>
    </source>
</evidence>
<gene>
    <name evidence="1" type="ORF">BYL167_LOCUS27173</name>
    <name evidence="3" type="ORF">GIL414_LOCUS30843</name>
    <name evidence="2" type="ORF">SMN809_LOCUS30245</name>
</gene>
<evidence type="ECO:0000313" key="2">
    <source>
        <dbReference type="EMBL" id="CAF4396460.1"/>
    </source>
</evidence>
<dbReference type="EMBL" id="CAJOBH010034031">
    <property type="protein sequence ID" value="CAF4293016.1"/>
    <property type="molecule type" value="Genomic_DNA"/>
</dbReference>
<dbReference type="EMBL" id="CAJOBI010056521">
    <property type="protein sequence ID" value="CAF4396460.1"/>
    <property type="molecule type" value="Genomic_DNA"/>
</dbReference>
<feature type="non-terminal residue" evidence="2">
    <location>
        <position position="1"/>
    </location>
</feature>
<evidence type="ECO:0000313" key="4">
    <source>
        <dbReference type="Proteomes" id="UP000676336"/>
    </source>
</evidence>
<dbReference type="Proteomes" id="UP000681967">
    <property type="component" value="Unassembled WGS sequence"/>
</dbReference>
<comment type="caution">
    <text evidence="2">The sequence shown here is derived from an EMBL/GenBank/DDBJ whole genome shotgun (WGS) entry which is preliminary data.</text>
</comment>
<dbReference type="Proteomes" id="UP000676336">
    <property type="component" value="Unassembled WGS sequence"/>
</dbReference>
<proteinExistence type="predicted"/>
<reference evidence="2" key="1">
    <citation type="submission" date="2021-02" db="EMBL/GenBank/DDBJ databases">
        <authorList>
            <person name="Nowell W R."/>
        </authorList>
    </citation>
    <scope>NUCLEOTIDE SEQUENCE</scope>
</reference>
<dbReference type="AlphaFoldDB" id="A0A8S2VL81"/>
<evidence type="ECO:0000313" key="3">
    <source>
        <dbReference type="EMBL" id="CAF4415864.1"/>
    </source>
</evidence>
<name>A0A8S2VL81_9BILA</name>